<organism evidence="4 5">
    <name type="scientific">Nocardioides kongjuensis</name>
    <dbReference type="NCBI Taxonomy" id="349522"/>
    <lineage>
        <taxon>Bacteria</taxon>
        <taxon>Bacillati</taxon>
        <taxon>Actinomycetota</taxon>
        <taxon>Actinomycetes</taxon>
        <taxon>Propionibacteriales</taxon>
        <taxon>Nocardioidaceae</taxon>
        <taxon>Nocardioides</taxon>
    </lineage>
</organism>
<comment type="caution">
    <text evidence="4">The sequence shown here is derived from an EMBL/GenBank/DDBJ whole genome shotgun (WGS) entry which is preliminary data.</text>
</comment>
<evidence type="ECO:0000313" key="5">
    <source>
        <dbReference type="Proteomes" id="UP000582231"/>
    </source>
</evidence>
<name>A0A852RW80_9ACTN</name>
<keyword evidence="2" id="KW-0732">Signal</keyword>
<feature type="signal peptide" evidence="2">
    <location>
        <begin position="1"/>
        <end position="21"/>
    </location>
</feature>
<sequence>MKRLLGSVLLLLALSGCSGEAEPGARTPTGEPDGTTAPPGLDEVSPGFDESPDGEPPVPDDQLEDAALTALLRTRATAYGGDHCAAEQVEVSLEGYDQAAGHRYSRVVVRNTGDDACVVEGVPGVGARGAWGTTFVNEIGPGTGDAPASPVLLSPGESAASGLEWTGDLAGAESEHVSLLVLQLARGQVPLAVPARIGVETLDIGPFTTIRLAPFVRTS</sequence>
<feature type="chain" id="PRO_5032409275" description="DUF4232 domain-containing protein" evidence="2">
    <location>
        <begin position="22"/>
        <end position="219"/>
    </location>
</feature>
<dbReference type="InterPro" id="IPR025326">
    <property type="entry name" value="DUF4232"/>
</dbReference>
<reference evidence="4 5" key="1">
    <citation type="submission" date="2020-07" db="EMBL/GenBank/DDBJ databases">
        <title>Sequencing the genomes of 1000 actinobacteria strains.</title>
        <authorList>
            <person name="Klenk H.-P."/>
        </authorList>
    </citation>
    <scope>NUCLEOTIDE SEQUENCE [LARGE SCALE GENOMIC DNA]</scope>
    <source>
        <strain evidence="4 5">DSM 19082</strain>
    </source>
</reference>
<gene>
    <name evidence="4" type="ORF">BJ958_004676</name>
</gene>
<protein>
    <recommendedName>
        <fullName evidence="3">DUF4232 domain-containing protein</fullName>
    </recommendedName>
</protein>
<dbReference type="Proteomes" id="UP000582231">
    <property type="component" value="Unassembled WGS sequence"/>
</dbReference>
<evidence type="ECO:0000259" key="3">
    <source>
        <dbReference type="Pfam" id="PF14016"/>
    </source>
</evidence>
<evidence type="ECO:0000256" key="1">
    <source>
        <dbReference type="SAM" id="MobiDB-lite"/>
    </source>
</evidence>
<evidence type="ECO:0000313" key="4">
    <source>
        <dbReference type="EMBL" id="NYD33130.1"/>
    </source>
</evidence>
<dbReference type="PROSITE" id="PS51257">
    <property type="entry name" value="PROKAR_LIPOPROTEIN"/>
    <property type="match status" value="1"/>
</dbReference>
<dbReference type="RefSeq" id="WP_179729219.1">
    <property type="nucleotide sequence ID" value="NZ_BAABEF010000001.1"/>
</dbReference>
<feature type="domain" description="DUF4232" evidence="3">
    <location>
        <begin position="84"/>
        <end position="207"/>
    </location>
</feature>
<dbReference type="Pfam" id="PF14016">
    <property type="entry name" value="DUF4232"/>
    <property type="match status" value="1"/>
</dbReference>
<proteinExistence type="predicted"/>
<evidence type="ECO:0000256" key="2">
    <source>
        <dbReference type="SAM" id="SignalP"/>
    </source>
</evidence>
<dbReference type="AlphaFoldDB" id="A0A852RW80"/>
<dbReference type="EMBL" id="JACCBF010000001">
    <property type="protein sequence ID" value="NYD33130.1"/>
    <property type="molecule type" value="Genomic_DNA"/>
</dbReference>
<keyword evidence="5" id="KW-1185">Reference proteome</keyword>
<accession>A0A852RW80</accession>
<feature type="region of interest" description="Disordered" evidence="1">
    <location>
        <begin position="19"/>
        <end position="61"/>
    </location>
</feature>